<dbReference type="InterPro" id="IPR019336">
    <property type="entry name" value="GPR180/TMEM145_TM"/>
</dbReference>
<evidence type="ECO:0000256" key="6">
    <source>
        <dbReference type="SAM" id="MobiDB-lite"/>
    </source>
</evidence>
<evidence type="ECO:0000256" key="5">
    <source>
        <dbReference type="ARBA" id="ARBA00023180"/>
    </source>
</evidence>
<dbReference type="AlphaFoldDB" id="A0A553NQ55"/>
<evidence type="ECO:0000256" key="3">
    <source>
        <dbReference type="ARBA" id="ARBA00022989"/>
    </source>
</evidence>
<keyword evidence="11" id="KW-1185">Reference proteome</keyword>
<comment type="caution">
    <text evidence="10">The sequence shown here is derived from an EMBL/GenBank/DDBJ whole genome shotgun (WGS) entry which is preliminary data.</text>
</comment>
<evidence type="ECO:0000256" key="1">
    <source>
        <dbReference type="ARBA" id="ARBA00004141"/>
    </source>
</evidence>
<evidence type="ECO:0000259" key="9">
    <source>
        <dbReference type="Pfam" id="PF21892"/>
    </source>
</evidence>
<gene>
    <name evidence="10" type="ORF">TCAL_02304</name>
</gene>
<feature type="region of interest" description="Disordered" evidence="6">
    <location>
        <begin position="556"/>
        <end position="599"/>
    </location>
</feature>
<feature type="region of interest" description="Disordered" evidence="6">
    <location>
        <begin position="516"/>
        <end position="542"/>
    </location>
</feature>
<feature type="transmembrane region" description="Helical" evidence="7">
    <location>
        <begin position="426"/>
        <end position="445"/>
    </location>
</feature>
<dbReference type="GO" id="GO:0019236">
    <property type="term" value="P:response to pheromone"/>
    <property type="evidence" value="ECO:0007669"/>
    <property type="project" value="InterPro"/>
</dbReference>
<feature type="transmembrane region" description="Helical" evidence="7">
    <location>
        <begin position="214"/>
        <end position="240"/>
    </location>
</feature>
<dbReference type="OMA" id="YTWSGCA"/>
<sequence>MCLPERHDQVVKWSGWIVVLNGIGSDILSNMALKVYLWSLALLWIHFPCLELKVLQGFLRTGENWSFLSRFCFLSLHGRFQYEISYDEDYAVQNIDLYYDTPTQWARVYGDESRLKTCAEKESVLQVENNQFINLTTDMLVAGCKRHVANVSGAVPHIICKGTRNFNTARERWWFVAISNCNSTNGLSMNYRFLMTNGYKGDLLHYHFSADEFYILPILCVAFFEHFFLLLLSVWSAMILKGRQLLHATYKLYLLSLFLHILGIFLLTTHYLVYALDGVGLDRAQLNGRMLEATSEIIFMTLLILIAKGYTVTRARLRQASSIKVAIFVSCYCITYTILFIFEQKYFDPGQVLYVYESLGGYGLVILRTMGWCMFIYSTFFTLKHYPEKGGFYYPFFSFYTLWFIAGPCIIIISNHIIAEWVRQKVVVSVEHFVVFLGHTVFLILTRPNAHNANFPFHVRTTQIGILEAMAANPNTASNTLGPHTLDNFSHGGSYGVTSPATATDIFTVDSVSARRTIQRNSTSNGRAPPPPYSVTSGGDSPKWSIRAPVVERRLSSNGNVPSNHAEENESNIHQPNGLATIFDPNAGEDLEEWKRDQI</sequence>
<feature type="domain" description="GPR180-like N-terminal" evidence="9">
    <location>
        <begin position="56"/>
        <end position="191"/>
    </location>
</feature>
<dbReference type="InterPro" id="IPR047831">
    <property type="entry name" value="GPR180/TMEM145"/>
</dbReference>
<dbReference type="EMBL" id="VCGU01000011">
    <property type="protein sequence ID" value="TRY67565.1"/>
    <property type="molecule type" value="Genomic_DNA"/>
</dbReference>
<dbReference type="Proteomes" id="UP000318571">
    <property type="component" value="Chromosome 4"/>
</dbReference>
<proteinExistence type="predicted"/>
<evidence type="ECO:0000313" key="11">
    <source>
        <dbReference type="Proteomes" id="UP000318571"/>
    </source>
</evidence>
<feature type="transmembrane region" description="Helical" evidence="7">
    <location>
        <begin position="173"/>
        <end position="194"/>
    </location>
</feature>
<feature type="transmembrane region" description="Helical" evidence="7">
    <location>
        <begin position="323"/>
        <end position="342"/>
    </location>
</feature>
<dbReference type="InterPro" id="IPR053880">
    <property type="entry name" value="GPR180-like_N"/>
</dbReference>
<dbReference type="PANTHER" id="PTHR23252:SF24">
    <property type="entry name" value="TRANSMEMBRANE PROTEIN 145"/>
    <property type="match status" value="1"/>
</dbReference>
<dbReference type="Pfam" id="PF21892">
    <property type="entry name" value="TMEM145_N"/>
    <property type="match status" value="1"/>
</dbReference>
<dbReference type="GO" id="GO:0016020">
    <property type="term" value="C:membrane"/>
    <property type="evidence" value="ECO:0007669"/>
    <property type="project" value="UniProtKB-SubCell"/>
</dbReference>
<comment type="subcellular location">
    <subcellularLocation>
        <location evidence="1">Membrane</location>
        <topology evidence="1">Multi-pass membrane protein</topology>
    </subcellularLocation>
</comment>
<keyword evidence="4 7" id="KW-0472">Membrane</keyword>
<feature type="transmembrane region" description="Helical" evidence="7">
    <location>
        <begin position="293"/>
        <end position="311"/>
    </location>
</feature>
<evidence type="ECO:0000259" key="8">
    <source>
        <dbReference type="Pfam" id="PF10192"/>
    </source>
</evidence>
<feature type="transmembrane region" description="Helical" evidence="7">
    <location>
        <begin position="392"/>
        <end position="414"/>
    </location>
</feature>
<feature type="transmembrane region" description="Helical" evidence="7">
    <location>
        <begin position="362"/>
        <end position="380"/>
    </location>
</feature>
<feature type="transmembrane region" description="Helical" evidence="7">
    <location>
        <begin position="252"/>
        <end position="273"/>
    </location>
</feature>
<dbReference type="STRING" id="6832.A0A553NQ55"/>
<dbReference type="Pfam" id="PF10192">
    <property type="entry name" value="GPR180-TMEM145_TM"/>
    <property type="match status" value="1"/>
</dbReference>
<evidence type="ECO:0000256" key="7">
    <source>
        <dbReference type="SAM" id="Phobius"/>
    </source>
</evidence>
<name>A0A553NQ55_TIGCA</name>
<evidence type="ECO:0000256" key="4">
    <source>
        <dbReference type="ARBA" id="ARBA00023136"/>
    </source>
</evidence>
<keyword evidence="5" id="KW-0325">Glycoprotein</keyword>
<dbReference type="PANTHER" id="PTHR23252">
    <property type="entry name" value="INTIMAL THICKNESS RECEPTOR-RELATED"/>
    <property type="match status" value="1"/>
</dbReference>
<protein>
    <submittedName>
        <fullName evidence="10">Uncharacterized protein</fullName>
    </submittedName>
</protein>
<feature type="compositionally biased region" description="Polar residues" evidence="6">
    <location>
        <begin position="516"/>
        <end position="526"/>
    </location>
</feature>
<feature type="domain" description="GPR180/TMEM145 transmembrane" evidence="8">
    <location>
        <begin position="229"/>
        <end position="442"/>
    </location>
</feature>
<reference evidence="10 11" key="1">
    <citation type="journal article" date="2018" name="Nat. Ecol. Evol.">
        <title>Genomic signatures of mitonuclear coevolution across populations of Tigriopus californicus.</title>
        <authorList>
            <person name="Barreto F.S."/>
            <person name="Watson E.T."/>
            <person name="Lima T.G."/>
            <person name="Willett C.S."/>
            <person name="Edmands S."/>
            <person name="Li W."/>
            <person name="Burton R.S."/>
        </authorList>
    </citation>
    <scope>NUCLEOTIDE SEQUENCE [LARGE SCALE GENOMIC DNA]</scope>
    <source>
        <strain evidence="10 11">San Diego</strain>
    </source>
</reference>
<dbReference type="GO" id="GO:0007186">
    <property type="term" value="P:G protein-coupled receptor signaling pathway"/>
    <property type="evidence" value="ECO:0007669"/>
    <property type="project" value="InterPro"/>
</dbReference>
<accession>A0A553NQ55</accession>
<keyword evidence="2 7" id="KW-0812">Transmembrane</keyword>
<evidence type="ECO:0000313" key="10">
    <source>
        <dbReference type="EMBL" id="TRY67565.1"/>
    </source>
</evidence>
<organism evidence="10 11">
    <name type="scientific">Tigriopus californicus</name>
    <name type="common">Marine copepod</name>
    <dbReference type="NCBI Taxonomy" id="6832"/>
    <lineage>
        <taxon>Eukaryota</taxon>
        <taxon>Metazoa</taxon>
        <taxon>Ecdysozoa</taxon>
        <taxon>Arthropoda</taxon>
        <taxon>Crustacea</taxon>
        <taxon>Multicrustacea</taxon>
        <taxon>Hexanauplia</taxon>
        <taxon>Copepoda</taxon>
        <taxon>Harpacticoida</taxon>
        <taxon>Harpacticidae</taxon>
        <taxon>Tigriopus</taxon>
    </lineage>
</organism>
<evidence type="ECO:0000256" key="2">
    <source>
        <dbReference type="ARBA" id="ARBA00022692"/>
    </source>
</evidence>
<keyword evidence="3 7" id="KW-1133">Transmembrane helix</keyword>